<dbReference type="EMBL" id="FOCX01000001">
    <property type="protein sequence ID" value="SEN03985.1"/>
    <property type="molecule type" value="Genomic_DNA"/>
</dbReference>
<evidence type="ECO:0000313" key="3">
    <source>
        <dbReference type="Proteomes" id="UP000198775"/>
    </source>
</evidence>
<dbReference type="OrthoDB" id="324966at2157"/>
<name>A0A1H8DA39_9EURY</name>
<accession>A0A1H8DA39</accession>
<feature type="transmembrane region" description="Helical" evidence="1">
    <location>
        <begin position="135"/>
        <end position="158"/>
    </location>
</feature>
<gene>
    <name evidence="2" type="ORF">SAMN05216388_1001222</name>
</gene>
<sequence length="167" mass="18361">MIESLWPATFPVEAVPDGDVLRSHHLIYPLLAAFVSCLRVHDWYPRRDPWLVEGGIVLALFGFLAAWPHRPGLGASLTGIGVALVLAGSLRPLWWQYFPRDQQVAVFLLGAAAADDWISHALGWPTPLDLAFKRWGVEGAAVAVIVLSVVVVIGLRALPRRDYPEPV</sequence>
<dbReference type="RefSeq" id="WP_092656746.1">
    <property type="nucleotide sequence ID" value="NZ_FOCX01000001.1"/>
</dbReference>
<keyword evidence="1" id="KW-0812">Transmembrane</keyword>
<feature type="transmembrane region" description="Helical" evidence="1">
    <location>
        <begin position="73"/>
        <end position="93"/>
    </location>
</feature>
<keyword evidence="1" id="KW-1133">Transmembrane helix</keyword>
<evidence type="ECO:0000313" key="2">
    <source>
        <dbReference type="EMBL" id="SEN03985.1"/>
    </source>
</evidence>
<dbReference type="AlphaFoldDB" id="A0A1H8DA39"/>
<organism evidence="2 3">
    <name type="scientific">Halorientalis persicus</name>
    <dbReference type="NCBI Taxonomy" id="1367881"/>
    <lineage>
        <taxon>Archaea</taxon>
        <taxon>Methanobacteriati</taxon>
        <taxon>Methanobacteriota</taxon>
        <taxon>Stenosarchaea group</taxon>
        <taxon>Halobacteria</taxon>
        <taxon>Halobacteriales</taxon>
        <taxon>Haloarculaceae</taxon>
        <taxon>Halorientalis</taxon>
    </lineage>
</organism>
<proteinExistence type="predicted"/>
<reference evidence="3" key="1">
    <citation type="submission" date="2016-10" db="EMBL/GenBank/DDBJ databases">
        <authorList>
            <person name="Varghese N."/>
            <person name="Submissions S."/>
        </authorList>
    </citation>
    <scope>NUCLEOTIDE SEQUENCE [LARGE SCALE GENOMIC DNA]</scope>
    <source>
        <strain evidence="3">IBRC-M 10043</strain>
    </source>
</reference>
<feature type="transmembrane region" description="Helical" evidence="1">
    <location>
        <begin position="50"/>
        <end position="67"/>
    </location>
</feature>
<keyword evidence="1" id="KW-0472">Membrane</keyword>
<protein>
    <submittedName>
        <fullName evidence="2">Uncharacterized protein</fullName>
    </submittedName>
</protein>
<dbReference type="Proteomes" id="UP000198775">
    <property type="component" value="Unassembled WGS sequence"/>
</dbReference>
<evidence type="ECO:0000256" key="1">
    <source>
        <dbReference type="SAM" id="Phobius"/>
    </source>
</evidence>
<keyword evidence="3" id="KW-1185">Reference proteome</keyword>